<feature type="compositionally biased region" description="Low complexity" evidence="1">
    <location>
        <begin position="62"/>
        <end position="71"/>
    </location>
</feature>
<dbReference type="AlphaFoldDB" id="A0A8B8A0M3"/>
<dbReference type="RefSeq" id="XP_022111229.1">
    <property type="nucleotide sequence ID" value="XM_022255537.1"/>
</dbReference>
<sequence length="121" mass="13265">MSSATVKAQFAPDRPISKRKTVKNKKYTGTSSDSDDSTVKHAAQTPKKCQRRKDQNQPVNGQSSSMSIQSSNQVELIPNLKGLYSICVAKLPQELETNVQELFSEVASPHECSRGGILSQK</sequence>
<evidence type="ECO:0000313" key="2">
    <source>
        <dbReference type="Proteomes" id="UP000694845"/>
    </source>
</evidence>
<protein>
    <submittedName>
        <fullName evidence="3">Uncharacterized protein LOC110990503 isoform X1</fullName>
    </submittedName>
</protein>
<reference evidence="3" key="1">
    <citation type="submission" date="2025-08" db="UniProtKB">
        <authorList>
            <consortium name="RefSeq"/>
        </authorList>
    </citation>
    <scope>IDENTIFICATION</scope>
</reference>
<accession>A0A8B8A0M3</accession>
<dbReference type="GeneID" id="110990503"/>
<dbReference type="OrthoDB" id="1879688at2759"/>
<evidence type="ECO:0000313" key="3">
    <source>
        <dbReference type="RefSeq" id="XP_022111229.1"/>
    </source>
</evidence>
<proteinExistence type="predicted"/>
<dbReference type="Proteomes" id="UP000694845">
    <property type="component" value="Unplaced"/>
</dbReference>
<keyword evidence="2" id="KW-1185">Reference proteome</keyword>
<name>A0A8B8A0M3_ACAPL</name>
<gene>
    <name evidence="3" type="primary">LOC110990503</name>
</gene>
<organism evidence="2 3">
    <name type="scientific">Acanthaster planci</name>
    <name type="common">Crown-of-thorns starfish</name>
    <dbReference type="NCBI Taxonomy" id="133434"/>
    <lineage>
        <taxon>Eukaryota</taxon>
        <taxon>Metazoa</taxon>
        <taxon>Echinodermata</taxon>
        <taxon>Eleutherozoa</taxon>
        <taxon>Asterozoa</taxon>
        <taxon>Asteroidea</taxon>
        <taxon>Valvatacea</taxon>
        <taxon>Valvatida</taxon>
        <taxon>Acanthasteridae</taxon>
        <taxon>Acanthaster</taxon>
    </lineage>
</organism>
<feature type="region of interest" description="Disordered" evidence="1">
    <location>
        <begin position="1"/>
        <end position="71"/>
    </location>
</feature>
<evidence type="ECO:0000256" key="1">
    <source>
        <dbReference type="SAM" id="MobiDB-lite"/>
    </source>
</evidence>
<dbReference type="KEGG" id="aplc:110990503"/>
<feature type="compositionally biased region" description="Basic residues" evidence="1">
    <location>
        <begin position="17"/>
        <end position="26"/>
    </location>
</feature>